<organism evidence="2 3">
    <name type="scientific">Actinomadura bangladeshensis</name>
    <dbReference type="NCBI Taxonomy" id="453573"/>
    <lineage>
        <taxon>Bacteria</taxon>
        <taxon>Bacillati</taxon>
        <taxon>Actinomycetota</taxon>
        <taxon>Actinomycetes</taxon>
        <taxon>Streptosporangiales</taxon>
        <taxon>Thermomonosporaceae</taxon>
        <taxon>Actinomadura</taxon>
    </lineage>
</organism>
<dbReference type="AlphaFoldDB" id="A0A4R4P2Z2"/>
<dbReference type="Proteomes" id="UP000295431">
    <property type="component" value="Unassembled WGS sequence"/>
</dbReference>
<dbReference type="RefSeq" id="WP_131939050.1">
    <property type="nucleotide sequence ID" value="NZ_BAAAMX010000004.1"/>
</dbReference>
<sequence>MGPKPGRGHHGGREGGEKGGKSGHEIPGKGVIVEAVNRAGAFPKRYKGLNWKDGEDPWPNMMRGKIGEDLAEQSAKLNGERVVASQVKVHNADATSVKGSSNIDHVVKTPDGRYEGVEVKTGDASLSEGQEKHYPNVPKGGLKVMTDKLQGEGVNSGDILRPGQISGVRLERWDIDSMPAQSKELLDRYTVGDILDGKAGTDRADELRNWIEGDDAFKVERRWT</sequence>
<name>A0A4R4P2Z2_9ACTN</name>
<evidence type="ECO:0000256" key="1">
    <source>
        <dbReference type="SAM" id="MobiDB-lite"/>
    </source>
</evidence>
<feature type="compositionally biased region" description="Basic residues" evidence="1">
    <location>
        <begin position="1"/>
        <end position="10"/>
    </location>
</feature>
<feature type="compositionally biased region" description="Basic and acidic residues" evidence="1">
    <location>
        <begin position="11"/>
        <end position="27"/>
    </location>
</feature>
<keyword evidence="3" id="KW-1185">Reference proteome</keyword>
<feature type="region of interest" description="Disordered" evidence="1">
    <location>
        <begin position="1"/>
        <end position="30"/>
    </location>
</feature>
<gene>
    <name evidence="2" type="ORF">E1284_11630</name>
</gene>
<comment type="caution">
    <text evidence="2">The sequence shown here is derived from an EMBL/GenBank/DDBJ whole genome shotgun (WGS) entry which is preliminary data.</text>
</comment>
<dbReference type="OrthoDB" id="4752312at2"/>
<protein>
    <submittedName>
        <fullName evidence="2">Uncharacterized protein</fullName>
    </submittedName>
</protein>
<proteinExistence type="predicted"/>
<dbReference type="EMBL" id="SMJW01000045">
    <property type="protein sequence ID" value="TDC16691.1"/>
    <property type="molecule type" value="Genomic_DNA"/>
</dbReference>
<reference evidence="2 3" key="1">
    <citation type="submission" date="2019-03" db="EMBL/GenBank/DDBJ databases">
        <title>Draft genome sequences of novel Actinobacteria.</title>
        <authorList>
            <person name="Sahin N."/>
            <person name="Ay H."/>
            <person name="Saygin H."/>
        </authorList>
    </citation>
    <scope>NUCLEOTIDE SEQUENCE [LARGE SCALE GENOMIC DNA]</scope>
    <source>
        <strain evidence="2 3">DSM 45347</strain>
    </source>
</reference>
<accession>A0A4R4P2Z2</accession>
<evidence type="ECO:0000313" key="2">
    <source>
        <dbReference type="EMBL" id="TDC16691.1"/>
    </source>
</evidence>
<evidence type="ECO:0000313" key="3">
    <source>
        <dbReference type="Proteomes" id="UP000295431"/>
    </source>
</evidence>